<evidence type="ECO:0000313" key="3">
    <source>
        <dbReference type="Proteomes" id="UP000006790"/>
    </source>
</evidence>
<protein>
    <recommendedName>
        <fullName evidence="1">Thioredoxin-like fold domain-containing protein</fullName>
    </recommendedName>
</protein>
<dbReference type="InterPro" id="IPR036249">
    <property type="entry name" value="Thioredoxin-like_sf"/>
</dbReference>
<feature type="domain" description="Thioredoxin-like fold" evidence="1">
    <location>
        <begin position="20"/>
        <end position="183"/>
    </location>
</feature>
<dbReference type="AlphaFoldDB" id="G8JSF9"/>
<dbReference type="Proteomes" id="UP000006790">
    <property type="component" value="Chromosome 4"/>
</dbReference>
<evidence type="ECO:0000259" key="1">
    <source>
        <dbReference type="Pfam" id="PF13462"/>
    </source>
</evidence>
<dbReference type="Gene3D" id="3.40.30.10">
    <property type="entry name" value="Glutaredoxin"/>
    <property type="match status" value="1"/>
</dbReference>
<sequence>MPLPSKLLASNSIKKDGTNAIQNTIQLYLDYCCPFSGKLFLRWYDEIFPTVQSNTKYQIVIQNVIQPWHIGSQYMCETALAVAKLKPEKFIPFSKALFESQQRWFDSNTADKSRNEIYTELALFAQESVNLPADSLLPLLLVSSDDGNAVVKDVKYFTRYHRQNGVHVTPTLALNGIIIPAIESSTPTDRVWKIIDPLATTE</sequence>
<keyword evidence="3" id="KW-1185">Reference proteome</keyword>
<dbReference type="RefSeq" id="XP_003646498.1">
    <property type="nucleotide sequence ID" value="XM_003646450.1"/>
</dbReference>
<dbReference type="KEGG" id="erc:Ecym_4660"/>
<dbReference type="SUPFAM" id="SSF52833">
    <property type="entry name" value="Thioredoxin-like"/>
    <property type="match status" value="1"/>
</dbReference>
<dbReference type="EMBL" id="CP002500">
    <property type="protein sequence ID" value="AET39681.1"/>
    <property type="molecule type" value="Genomic_DNA"/>
</dbReference>
<dbReference type="InterPro" id="IPR012336">
    <property type="entry name" value="Thioredoxin-like_fold"/>
</dbReference>
<dbReference type="PANTHER" id="PTHR33875">
    <property type="entry name" value="OS09G0542200 PROTEIN"/>
    <property type="match status" value="1"/>
</dbReference>
<dbReference type="PANTHER" id="PTHR33875:SF2">
    <property type="entry name" value="ACR183CP"/>
    <property type="match status" value="1"/>
</dbReference>
<dbReference type="InParanoid" id="G8JSF9"/>
<dbReference type="eggNOG" id="ENOG502S0CB">
    <property type="taxonomic scope" value="Eukaryota"/>
</dbReference>
<organism evidence="2 3">
    <name type="scientific">Eremothecium cymbalariae (strain CBS 270.75 / DBVPG 7215 / KCTC 17166 / NRRL Y-17582)</name>
    <name type="common">Yeast</name>
    <dbReference type="NCBI Taxonomy" id="931890"/>
    <lineage>
        <taxon>Eukaryota</taxon>
        <taxon>Fungi</taxon>
        <taxon>Dikarya</taxon>
        <taxon>Ascomycota</taxon>
        <taxon>Saccharomycotina</taxon>
        <taxon>Saccharomycetes</taxon>
        <taxon>Saccharomycetales</taxon>
        <taxon>Saccharomycetaceae</taxon>
        <taxon>Eremothecium</taxon>
    </lineage>
</organism>
<dbReference type="OMA" id="IKFSRQN"/>
<dbReference type="OrthoDB" id="37297at2759"/>
<gene>
    <name evidence="2" type="ordered locus">Ecym_4660</name>
</gene>
<dbReference type="STRING" id="931890.G8JSF9"/>
<dbReference type="GeneID" id="11472860"/>
<accession>G8JSF9</accession>
<evidence type="ECO:0000313" key="2">
    <source>
        <dbReference type="EMBL" id="AET39681.1"/>
    </source>
</evidence>
<dbReference type="HOGENOM" id="CLU_085801_0_0_1"/>
<name>G8JSF9_ERECY</name>
<dbReference type="Pfam" id="PF13462">
    <property type="entry name" value="Thioredoxin_4"/>
    <property type="match status" value="1"/>
</dbReference>
<proteinExistence type="predicted"/>
<reference evidence="3" key="1">
    <citation type="journal article" date="2012" name="G3 (Bethesda)">
        <title>Pichia sorbitophila, an interspecies yeast hybrid reveals early steps of genome resolution following polyploidization.</title>
        <authorList>
            <person name="Leh Louis V."/>
            <person name="Despons L."/>
            <person name="Friedrich A."/>
            <person name="Martin T."/>
            <person name="Durrens P."/>
            <person name="Casaregola S."/>
            <person name="Neuveglise C."/>
            <person name="Fairhead C."/>
            <person name="Marck C."/>
            <person name="Cruz J.A."/>
            <person name="Straub M.L."/>
            <person name="Kugler V."/>
            <person name="Sacerdot C."/>
            <person name="Uzunov Z."/>
            <person name="Thierry A."/>
            <person name="Weiss S."/>
            <person name="Bleykasten C."/>
            <person name="De Montigny J."/>
            <person name="Jacques N."/>
            <person name="Jung P."/>
            <person name="Lemaire M."/>
            <person name="Mallet S."/>
            <person name="Morel G."/>
            <person name="Richard G.F."/>
            <person name="Sarkar A."/>
            <person name="Savel G."/>
            <person name="Schacherer J."/>
            <person name="Seret M.L."/>
            <person name="Talla E."/>
            <person name="Samson G."/>
            <person name="Jubin C."/>
            <person name="Poulain J."/>
            <person name="Vacherie B."/>
            <person name="Barbe V."/>
            <person name="Pelletier E."/>
            <person name="Sherman D.J."/>
            <person name="Westhof E."/>
            <person name="Weissenbach J."/>
            <person name="Baret P.V."/>
            <person name="Wincker P."/>
            <person name="Gaillardin C."/>
            <person name="Dujon B."/>
            <person name="Souciet J.L."/>
        </authorList>
    </citation>
    <scope>NUCLEOTIDE SEQUENCE [LARGE SCALE GENOMIC DNA]</scope>
    <source>
        <strain evidence="3">CBS 270.75 / DBVPG 7215 / KCTC 17166 / NRRL Y-17582</strain>
    </source>
</reference>